<dbReference type="InterPro" id="IPR007197">
    <property type="entry name" value="rSAM"/>
</dbReference>
<dbReference type="GO" id="GO:0051536">
    <property type="term" value="F:iron-sulfur cluster binding"/>
    <property type="evidence" value="ECO:0007669"/>
    <property type="project" value="InterPro"/>
</dbReference>
<name>A0A832EK74_9BACT</name>
<dbReference type="GO" id="GO:0003824">
    <property type="term" value="F:catalytic activity"/>
    <property type="evidence" value="ECO:0007669"/>
    <property type="project" value="InterPro"/>
</dbReference>
<reference evidence="2" key="1">
    <citation type="journal article" date="2020" name="mSystems">
        <title>Genome- and Community-Level Interaction Insights into Carbon Utilization and Element Cycling Functions of Hydrothermarchaeota in Hydrothermal Sediment.</title>
        <authorList>
            <person name="Zhou Z."/>
            <person name="Liu Y."/>
            <person name="Xu W."/>
            <person name="Pan J."/>
            <person name="Luo Z.H."/>
            <person name="Li M."/>
        </authorList>
    </citation>
    <scope>NUCLEOTIDE SEQUENCE [LARGE SCALE GENOMIC DNA]</scope>
    <source>
        <strain evidence="2">SpSt-456</strain>
    </source>
</reference>
<dbReference type="SUPFAM" id="SSF102114">
    <property type="entry name" value="Radical SAM enzymes"/>
    <property type="match status" value="1"/>
</dbReference>
<dbReference type="SFLD" id="SFLDG01082">
    <property type="entry name" value="B12-binding_domain_containing"/>
    <property type="match status" value="1"/>
</dbReference>
<gene>
    <name evidence="2" type="ORF">ENS06_12430</name>
</gene>
<dbReference type="CDD" id="cd01335">
    <property type="entry name" value="Radical_SAM"/>
    <property type="match status" value="1"/>
</dbReference>
<evidence type="ECO:0000313" key="2">
    <source>
        <dbReference type="EMBL" id="HFK98110.1"/>
    </source>
</evidence>
<comment type="caution">
    <text evidence="2">The sequence shown here is derived from an EMBL/GenBank/DDBJ whole genome shotgun (WGS) entry which is preliminary data.</text>
</comment>
<dbReference type="EMBL" id="DSTK01000037">
    <property type="protein sequence ID" value="HFK98110.1"/>
    <property type="molecule type" value="Genomic_DNA"/>
</dbReference>
<organism evidence="2">
    <name type="scientific">Desulfacinum infernum</name>
    <dbReference type="NCBI Taxonomy" id="35837"/>
    <lineage>
        <taxon>Bacteria</taxon>
        <taxon>Pseudomonadati</taxon>
        <taxon>Thermodesulfobacteriota</taxon>
        <taxon>Syntrophobacteria</taxon>
        <taxon>Syntrophobacterales</taxon>
        <taxon>Syntrophobacteraceae</taxon>
        <taxon>Desulfacinum</taxon>
    </lineage>
</organism>
<sequence>MYLLQWACENAPLNGTRHELFTKGDRSVAKWTVLDAGALNAETLRLVAASCMSSQHLERLPAWEDAWCRVDMAPVTVAHVRVSHDTDTCSTQGMRTSGGLKIRPSGPPEPLSRLELRRLFPSVPPRNPSTAVAVGRQFLLAYGTAFSVHHGDDDFDFTDPWFRLRRFRSLFSSSERLTDPVAFLHRLFHRGTKHKRLGPLHAVQRLCFLMEECFGVEVRSWADPGHDASRAWEALPLLVRRPLTVFLDAIRHLLDAYPKARNPLDLPGVILLQDPTGYCGESLLSAWLSFWDRLLPSMQFIAALPAPHHRLVPETLLHKELPIPEASRHPSKPAPKVHGTDVLLIHVDGSLPNVALMKLSRFYKAQGRRVALARGVPLHWSAQEVYASCIFHNPVSLKKVEKLRAFYGEALRVGGTGVDVGCRLPEEIEALPADYALYAELGDRALGFLTRGCPRRCPFCVVPLKEGPPRQVSDLDTLLEGGRRQKLILLDDNLLAHPDADHFLEEMVRRKIMVNFTQSLDIRYVTPSRAAWIRRIRCCNARFTRTNYYFSLNGIENLDLVREKYSLFGFHSRENVEFLVMYGFNTTLAEDVERFRFLRSLPGAYVFVQEYRPFPGSPSPDLDRFFYGDVDRLIMDLIGIEFTQNMKSMEKYYRWVSRRYAMTFGKLHMPLVDAIFRYNDRHLKGRYIQTLAGVKGSVGGEKRPEHPYR</sequence>
<protein>
    <recommendedName>
        <fullName evidence="3">Elp3/MiaA/NifB-like radical SAM core domain-containing protein</fullName>
    </recommendedName>
</protein>
<evidence type="ECO:0000256" key="1">
    <source>
        <dbReference type="SAM" id="MobiDB-lite"/>
    </source>
</evidence>
<proteinExistence type="predicted"/>
<dbReference type="SFLD" id="SFLDS00029">
    <property type="entry name" value="Radical_SAM"/>
    <property type="match status" value="1"/>
</dbReference>
<accession>A0A832EK74</accession>
<feature type="region of interest" description="Disordered" evidence="1">
    <location>
        <begin position="87"/>
        <end position="107"/>
    </location>
</feature>
<dbReference type="InterPro" id="IPR058240">
    <property type="entry name" value="rSAM_sf"/>
</dbReference>
<evidence type="ECO:0008006" key="3">
    <source>
        <dbReference type="Google" id="ProtNLM"/>
    </source>
</evidence>
<dbReference type="AlphaFoldDB" id="A0A832EK74"/>